<dbReference type="OrthoDB" id="289289at2"/>
<dbReference type="EMBL" id="RAYI01000046">
    <property type="protein sequence ID" value="RLT72308.1"/>
    <property type="molecule type" value="Genomic_DNA"/>
</dbReference>
<dbReference type="InterPro" id="IPR015068">
    <property type="entry name" value="DUF1877"/>
</dbReference>
<organism evidence="1 2">
    <name type="scientific">Parabacteroides distasonis</name>
    <dbReference type="NCBI Taxonomy" id="823"/>
    <lineage>
        <taxon>Bacteria</taxon>
        <taxon>Pseudomonadati</taxon>
        <taxon>Bacteroidota</taxon>
        <taxon>Bacteroidia</taxon>
        <taxon>Bacteroidales</taxon>
        <taxon>Tannerellaceae</taxon>
        <taxon>Parabacteroides</taxon>
    </lineage>
</organism>
<protein>
    <submittedName>
        <fullName evidence="1">DUF1877 family protein</fullName>
    </submittedName>
</protein>
<evidence type="ECO:0000313" key="1">
    <source>
        <dbReference type="EMBL" id="RLT72308.1"/>
    </source>
</evidence>
<dbReference type="Pfam" id="PF08974">
    <property type="entry name" value="DUF1877"/>
    <property type="match status" value="1"/>
</dbReference>
<evidence type="ECO:0000313" key="2">
    <source>
        <dbReference type="Proteomes" id="UP000278164"/>
    </source>
</evidence>
<dbReference type="Gene3D" id="3.40.1760.10">
    <property type="entry name" value="YfbM-like super family"/>
    <property type="match status" value="1"/>
</dbReference>
<gene>
    <name evidence="1" type="ORF">D7V78_16410</name>
</gene>
<dbReference type="InterPro" id="IPR035944">
    <property type="entry name" value="YfbM-like_sf"/>
</dbReference>
<name>A0A3L7ZKS0_PARDI</name>
<proteinExistence type="predicted"/>
<sequence>MLGVYMLADEATIERLSNDEDLFEAVEEYGDESTTIAYDIDKLWDGLHFLLTGVSAQETIENDPLSEAIVGTKIFDCEDFIAYTYPNHIKDIVDALNKADIEVLIESMDLSKFRKAKIYPNIWVKKDEKQLKAELKKEFLNLKAFYENALNSQTGVLVSIY</sequence>
<dbReference type="Proteomes" id="UP000278164">
    <property type="component" value="Unassembled WGS sequence"/>
</dbReference>
<dbReference type="AlphaFoldDB" id="A0A3L7ZKS0"/>
<comment type="caution">
    <text evidence="1">The sequence shown here is derived from an EMBL/GenBank/DDBJ whole genome shotgun (WGS) entry which is preliminary data.</text>
</comment>
<accession>A0A3L7ZKS0</accession>
<reference evidence="1 2" key="1">
    <citation type="submission" date="2018-09" db="EMBL/GenBank/DDBJ databases">
        <title>Murine metabolic-syndrome-specific gut microbial biobank.</title>
        <authorList>
            <person name="Liu C."/>
        </authorList>
    </citation>
    <scope>NUCLEOTIDE SEQUENCE [LARGE SCALE GENOMIC DNA]</scope>
    <source>
        <strain evidence="1 2">8-P5</strain>
    </source>
</reference>
<dbReference type="SUPFAM" id="SSF111069">
    <property type="entry name" value="Hypothetical protein yfbM"/>
    <property type="match status" value="1"/>
</dbReference>